<gene>
    <name evidence="1" type="ORF">CPLFYP93_02824</name>
</gene>
<evidence type="ECO:0000313" key="1">
    <source>
        <dbReference type="EMBL" id="VYU58130.1"/>
    </source>
</evidence>
<sequence>MSKVNQIINNMEKVMVGKRKVIERIVIALLTNGHVPI</sequence>
<proteinExistence type="predicted"/>
<reference evidence="1" key="1">
    <citation type="submission" date="2019-11" db="EMBL/GenBank/DDBJ databases">
        <authorList>
            <person name="Feng L."/>
        </authorList>
    </citation>
    <scope>NUCLEOTIDE SEQUENCE</scope>
    <source>
        <strain evidence="1">CParaputrificumLFYP93</strain>
    </source>
</reference>
<organism evidence="1">
    <name type="scientific">Clostridium paraputrificum</name>
    <dbReference type="NCBI Taxonomy" id="29363"/>
    <lineage>
        <taxon>Bacteria</taxon>
        <taxon>Bacillati</taxon>
        <taxon>Bacillota</taxon>
        <taxon>Clostridia</taxon>
        <taxon>Eubacteriales</taxon>
        <taxon>Clostridiaceae</taxon>
        <taxon>Clostridium</taxon>
    </lineage>
</organism>
<name>A0A6N3G1S4_9CLOT</name>
<dbReference type="AlphaFoldDB" id="A0A6N3G1S4"/>
<protein>
    <submittedName>
        <fullName evidence="1">Uncharacterized protein</fullName>
    </submittedName>
</protein>
<dbReference type="EMBL" id="CACRTV010000068">
    <property type="protein sequence ID" value="VYU58130.1"/>
    <property type="molecule type" value="Genomic_DNA"/>
</dbReference>
<accession>A0A6N3G1S4</accession>